<evidence type="ECO:0000313" key="2">
    <source>
        <dbReference type="Proteomes" id="UP001163603"/>
    </source>
</evidence>
<organism evidence="1 2">
    <name type="scientific">Pistacia integerrima</name>
    <dbReference type="NCBI Taxonomy" id="434235"/>
    <lineage>
        <taxon>Eukaryota</taxon>
        <taxon>Viridiplantae</taxon>
        <taxon>Streptophyta</taxon>
        <taxon>Embryophyta</taxon>
        <taxon>Tracheophyta</taxon>
        <taxon>Spermatophyta</taxon>
        <taxon>Magnoliopsida</taxon>
        <taxon>eudicotyledons</taxon>
        <taxon>Gunneridae</taxon>
        <taxon>Pentapetalae</taxon>
        <taxon>rosids</taxon>
        <taxon>malvids</taxon>
        <taxon>Sapindales</taxon>
        <taxon>Anacardiaceae</taxon>
        <taxon>Pistacia</taxon>
    </lineage>
</organism>
<accession>A0ACC0Y5P7</accession>
<keyword evidence="2" id="KW-1185">Reference proteome</keyword>
<gene>
    <name evidence="1" type="ORF">Pint_35625</name>
</gene>
<name>A0ACC0Y5P7_9ROSI</name>
<protein>
    <submittedName>
        <fullName evidence="1">Uncharacterized protein</fullName>
    </submittedName>
</protein>
<dbReference type="EMBL" id="CM047744">
    <property type="protein sequence ID" value="KAJ0028833.1"/>
    <property type="molecule type" value="Genomic_DNA"/>
</dbReference>
<dbReference type="Proteomes" id="UP001163603">
    <property type="component" value="Chromosome 9"/>
</dbReference>
<proteinExistence type="predicted"/>
<sequence>MENDTVVGSGKNAERKNDGFTIVSRRDKGRMPIGSKENVTASSRGRTTQGAILKVIKGNPQLIQPPPQGMRGWQVTEKTIQFNLINGNNVLE</sequence>
<reference evidence="2" key="1">
    <citation type="journal article" date="2023" name="G3 (Bethesda)">
        <title>Genome assembly and association tests identify interacting loci associated with vigor, precocity, and sex in interspecific pistachio rootstocks.</title>
        <authorList>
            <person name="Palmer W."/>
            <person name="Jacygrad E."/>
            <person name="Sagayaradj S."/>
            <person name="Cavanaugh K."/>
            <person name="Han R."/>
            <person name="Bertier L."/>
            <person name="Beede B."/>
            <person name="Kafkas S."/>
            <person name="Golino D."/>
            <person name="Preece J."/>
            <person name="Michelmore R."/>
        </authorList>
    </citation>
    <scope>NUCLEOTIDE SEQUENCE [LARGE SCALE GENOMIC DNA]</scope>
</reference>
<comment type="caution">
    <text evidence="1">The sequence shown here is derived from an EMBL/GenBank/DDBJ whole genome shotgun (WGS) entry which is preliminary data.</text>
</comment>
<evidence type="ECO:0000313" key="1">
    <source>
        <dbReference type="EMBL" id="KAJ0028833.1"/>
    </source>
</evidence>